<protein>
    <recommendedName>
        <fullName evidence="7">Ankyrin repeat domain 34Ba</fullName>
    </recommendedName>
</protein>
<dbReference type="PANTHER" id="PTHR24156:SF1">
    <property type="entry name" value="ANKYRIN REPEAT DOMAIN-CONTAINING PROTEIN 34B"/>
    <property type="match status" value="1"/>
</dbReference>
<dbReference type="SUPFAM" id="SSF48403">
    <property type="entry name" value="Ankyrin repeat"/>
    <property type="match status" value="1"/>
</dbReference>
<proteinExistence type="inferred from homology"/>
<keyword evidence="6" id="KW-1185">Reference proteome</keyword>
<dbReference type="SMART" id="SM00248">
    <property type="entry name" value="ANK"/>
    <property type="match status" value="3"/>
</dbReference>
<keyword evidence="2" id="KW-0677">Repeat</keyword>
<dbReference type="Gene3D" id="1.25.40.20">
    <property type="entry name" value="Ankyrin repeat-containing domain"/>
    <property type="match status" value="1"/>
</dbReference>
<reference evidence="5 6" key="1">
    <citation type="submission" date="2020-05" db="EMBL/GenBank/DDBJ databases">
        <title>Electrophorus electricus (electric eel) genome, fEleEle1, primary haplotype.</title>
        <authorList>
            <person name="Myers G."/>
            <person name="Meyer A."/>
            <person name="Fedrigo O."/>
            <person name="Formenti G."/>
            <person name="Rhie A."/>
            <person name="Tracey A."/>
            <person name="Sims Y."/>
            <person name="Jarvis E.D."/>
        </authorList>
    </citation>
    <scope>NUCLEOTIDE SEQUENCE [LARGE SCALE GENOMIC DNA]</scope>
</reference>
<feature type="repeat" description="ANK" evidence="4">
    <location>
        <begin position="90"/>
        <end position="123"/>
    </location>
</feature>
<evidence type="ECO:0000256" key="4">
    <source>
        <dbReference type="PROSITE-ProRule" id="PRU00023"/>
    </source>
</evidence>
<dbReference type="Proteomes" id="UP000314983">
    <property type="component" value="Chromosome 17"/>
</dbReference>
<dbReference type="PROSITE" id="PS50088">
    <property type="entry name" value="ANK_REPEAT"/>
    <property type="match status" value="2"/>
</dbReference>
<keyword evidence="3 4" id="KW-0040">ANK repeat</keyword>
<evidence type="ECO:0008006" key="7">
    <source>
        <dbReference type="Google" id="ProtNLM"/>
    </source>
</evidence>
<evidence type="ECO:0000313" key="5">
    <source>
        <dbReference type="Ensembl" id="ENSEEEP00000054300.1"/>
    </source>
</evidence>
<evidence type="ECO:0000256" key="2">
    <source>
        <dbReference type="ARBA" id="ARBA00022737"/>
    </source>
</evidence>
<name>A0AAY5EBK5_ELEEL</name>
<dbReference type="PROSITE" id="PS50297">
    <property type="entry name" value="ANK_REP_REGION"/>
    <property type="match status" value="1"/>
</dbReference>
<gene>
    <name evidence="5" type="primary">TICAM1</name>
</gene>
<dbReference type="InterPro" id="IPR042637">
    <property type="entry name" value="AN34A/B/C"/>
</dbReference>
<dbReference type="InterPro" id="IPR036770">
    <property type="entry name" value="Ankyrin_rpt-contain_sf"/>
</dbReference>
<dbReference type="AlphaFoldDB" id="A0AAY5EBK5"/>
<accession>A0AAY5EBK5</accession>
<dbReference type="GeneTree" id="ENSGT00390000012355"/>
<feature type="repeat" description="ANK" evidence="4">
    <location>
        <begin position="49"/>
        <end position="89"/>
    </location>
</feature>
<evidence type="ECO:0000256" key="3">
    <source>
        <dbReference type="ARBA" id="ARBA00023043"/>
    </source>
</evidence>
<evidence type="ECO:0000313" key="6">
    <source>
        <dbReference type="Proteomes" id="UP000314983"/>
    </source>
</evidence>
<dbReference type="Pfam" id="PF12796">
    <property type="entry name" value="Ank_2"/>
    <property type="match status" value="1"/>
</dbReference>
<reference evidence="5" key="3">
    <citation type="submission" date="2025-09" db="UniProtKB">
        <authorList>
            <consortium name="Ensembl"/>
        </authorList>
    </citation>
    <scope>IDENTIFICATION</scope>
</reference>
<organism evidence="5 6">
    <name type="scientific">Electrophorus electricus</name>
    <name type="common">Electric eel</name>
    <name type="synonym">Gymnotus electricus</name>
    <dbReference type="NCBI Taxonomy" id="8005"/>
    <lineage>
        <taxon>Eukaryota</taxon>
        <taxon>Metazoa</taxon>
        <taxon>Chordata</taxon>
        <taxon>Craniata</taxon>
        <taxon>Vertebrata</taxon>
        <taxon>Euteleostomi</taxon>
        <taxon>Actinopterygii</taxon>
        <taxon>Neopterygii</taxon>
        <taxon>Teleostei</taxon>
        <taxon>Ostariophysi</taxon>
        <taxon>Gymnotiformes</taxon>
        <taxon>Gymnotoidei</taxon>
        <taxon>Gymnotidae</taxon>
        <taxon>Electrophorus</taxon>
    </lineage>
</organism>
<dbReference type="PANTHER" id="PTHR24156">
    <property type="entry name" value="ANK_REP_REGION DOMAIN-CONTAINING PROTEIN"/>
    <property type="match status" value="1"/>
</dbReference>
<evidence type="ECO:0000256" key="1">
    <source>
        <dbReference type="ARBA" id="ARBA00010029"/>
    </source>
</evidence>
<reference evidence="5" key="2">
    <citation type="submission" date="2025-08" db="UniProtKB">
        <authorList>
            <consortium name="Ensembl"/>
        </authorList>
    </citation>
    <scope>IDENTIFICATION</scope>
</reference>
<dbReference type="Ensembl" id="ENSEEET00000061949.1">
    <property type="protein sequence ID" value="ENSEEEP00000054300.1"/>
    <property type="gene ID" value="ENSEEEG00000026045.1"/>
</dbReference>
<dbReference type="InterPro" id="IPR002110">
    <property type="entry name" value="Ankyrin_rpt"/>
</dbReference>
<comment type="similarity">
    <text evidence="1">Belongs to the ANKRD34 family.</text>
</comment>
<sequence>MSFTVMASLRTQIGRPALLQIFGTAGKHRLRLTRLLLEGGAYVNESNERGETPLMVACKSRHTDHHGVPKAKMVEYLLESGADSNIQDKSGKTALMHACLEEAGGRVVSLLLASGADPCLEDHTGSSALIHAINASDEETLKLLMDAYKARGKEVLVIIHDRFACGRQMAKQYLKIPPLACEPCDNLCASSTPCASPSEIHLSASSQETSSFRSMDTFCFQDLQSMASSQPTSPCHQPSLVHGRLNKLHHLQRLHSEPWLTIPQSFLAQQQAKGTTPVEELPDITPEEEQAFRLTSGSPVSRHCSVDLKKTTGSKKDPKKSLPNLAVSSLCNIIQHWRMGMDHYSSDSQLSVSGNCPEEHKRHLERKRLVTSRSSTLIGSRETPENTSVAYIQKKHPISLERSGSGALLPDLTSYPRTGFLPPLSQHAVIPHISGPRSSNAVTSSNKPVCGLMTSSKLYLPSAPAGFPKDLKTRKTPTRRHSIQTEQIKQLGDFKEIFGP</sequence>